<evidence type="ECO:0000256" key="10">
    <source>
        <dbReference type="ARBA" id="ARBA00022989"/>
    </source>
</evidence>
<keyword evidence="8 14" id="KW-0812">Transmembrane</keyword>
<keyword evidence="9" id="KW-0256">Endoplasmic reticulum</keyword>
<dbReference type="EMBL" id="CP092871">
    <property type="protein sequence ID" value="UYV71796.1"/>
    <property type="molecule type" value="Genomic_DNA"/>
</dbReference>
<feature type="transmembrane region" description="Helical" evidence="14">
    <location>
        <begin position="388"/>
        <end position="407"/>
    </location>
</feature>
<evidence type="ECO:0000256" key="13">
    <source>
        <dbReference type="ARBA" id="ARBA00048064"/>
    </source>
</evidence>
<evidence type="ECO:0000256" key="7">
    <source>
        <dbReference type="ARBA" id="ARBA00022679"/>
    </source>
</evidence>
<sequence>MKHIVLIHSSLIQCLLQWDPKITTPPGLYLLSTGILKPLQLLGPAYFACTPANLRLINLLFSCGNFYLAYCITNLLHPQRAAQSAVVLTALSVVTFPPIYFFSTLYYTDPGALFFVLLMYMFHLHSRYTMAAIFGGLAILFRQTNIIWVLFIAASRSLAIMQANLKIEGSRRKLMPAQLIYALYNQRRHLPVVVAEVLGEMGVYLFLGLVFLAAALFNQGLALGDKEAHTLALNLPQLGYFLAFTLGFANSHLLTVALASRFTHFLAQNTALVGAVACLAALAINHLTLVHPYLLADNRHLTFYVWRKLIARNAVTRYLVIPLAIYAGWAILQRLSHKTALWRVVFLSCVALAIVPQRLLEFRYFVIPYVLLRLNFAIYTPSQFLLELLLHAVVNIGVLLIFALYPFTWPAEPEVIQRIIW</sequence>
<evidence type="ECO:0000256" key="3">
    <source>
        <dbReference type="ARBA" id="ARBA00010600"/>
    </source>
</evidence>
<evidence type="ECO:0000313" key="15">
    <source>
        <dbReference type="EMBL" id="UYV71796.1"/>
    </source>
</evidence>
<evidence type="ECO:0000256" key="2">
    <source>
        <dbReference type="ARBA" id="ARBA00004922"/>
    </source>
</evidence>
<proteinExistence type="inferred from homology"/>
<feature type="transmembrane region" description="Helical" evidence="14">
    <location>
        <begin position="238"/>
        <end position="259"/>
    </location>
</feature>
<keyword evidence="11 14" id="KW-0472">Membrane</keyword>
<keyword evidence="7" id="KW-0808">Transferase</keyword>
<feature type="transmembrane region" description="Helical" evidence="14">
    <location>
        <begin position="56"/>
        <end position="76"/>
    </location>
</feature>
<gene>
    <name evidence="15" type="ORF">LAZ67_9000433</name>
</gene>
<evidence type="ECO:0000256" key="5">
    <source>
        <dbReference type="ARBA" id="ARBA00018512"/>
    </source>
</evidence>
<feature type="transmembrane region" description="Helical" evidence="14">
    <location>
        <begin position="314"/>
        <end position="332"/>
    </location>
</feature>
<keyword evidence="6 14" id="KW-0328">Glycosyltransferase</keyword>
<dbReference type="PANTHER" id="PTHR12989:SF10">
    <property type="entry name" value="DOL-P-GLC:GLC(2)MAN(9)GLCNAC(2)-PP-DOL ALPHA-1,2-GLUCOSYLTRANSFERASE-RELATED"/>
    <property type="match status" value="1"/>
</dbReference>
<evidence type="ECO:0000256" key="9">
    <source>
        <dbReference type="ARBA" id="ARBA00022824"/>
    </source>
</evidence>
<reference evidence="15 16" key="1">
    <citation type="submission" date="2022-01" db="EMBL/GenBank/DDBJ databases">
        <title>A chromosomal length assembly of Cordylochernes scorpioides.</title>
        <authorList>
            <person name="Zeh D."/>
            <person name="Zeh J."/>
        </authorList>
    </citation>
    <scope>NUCLEOTIDE SEQUENCE [LARGE SCALE GENOMIC DNA]</scope>
    <source>
        <strain evidence="15">IN4F17</strain>
        <tissue evidence="15">Whole Body</tissue>
    </source>
</reference>
<dbReference type="Proteomes" id="UP001235939">
    <property type="component" value="Chromosome 09"/>
</dbReference>
<evidence type="ECO:0000256" key="14">
    <source>
        <dbReference type="PIRNR" id="PIRNR028810"/>
    </source>
</evidence>
<evidence type="ECO:0000256" key="4">
    <source>
        <dbReference type="ARBA" id="ARBA00011967"/>
    </source>
</evidence>
<comment type="similarity">
    <text evidence="3 14">Belongs to the ALG10 glucosyltransferase family.</text>
</comment>
<comment type="catalytic activity">
    <reaction evidence="13">
        <text>an alpha-D-Glc-(1-&gt;3)-alpha-D-Glc-(1-&gt;3)-alpha-D-Man-(1-&gt;2)-alpha-D-Man-(1-&gt;2)-alpha-D-Man-(1-&gt;3)-[alpha-D-Man-(1-&gt;2)-alpha-D-Man-(1-&gt;3)-[alpha-D-Man-(1-&gt;2)-alpha-D-Man-(1-&gt;6)]-alpha-D-Man-(1-&gt;6)]-beta-D-Man-(1-&gt;4)-beta-D-GlcNAc-(1-&gt;4)-alpha-D-GlcNAc-diphospho-di-trans,poly-cis-dolichol + a di-trans,poly-cis-dolichyl beta-D-glucosyl phosphate = a alpha-D-Glc-(1-&gt;2)-alpha-D-Glc-(1-&gt;3)-alpha-D-Glc-(1-&gt;3)-alpha-D-Man-(1-&gt;2)-alpha-D-Man-(1-&gt;2)-alpha-D-Man-(1-&gt;3)-[alpha-D-Man-(1-&gt;2)-alpha-D-Man-(1-&gt;3)-[alpha-D-Man-(1-&gt;2)-alpha-D-Man-(1-&gt;6)]-alpha-D-Man-(1-&gt;6)]-beta-D-Man-(1-&gt;4)-beta-D-GlcNAc-(1-&gt;4)-alpha-D-GlcNAc-diphospho-di-trans,poly-cis-dolichol + a di-trans,poly-cis-dolichyl phosphate + H(+)</text>
        <dbReference type="Rhea" id="RHEA:29543"/>
        <dbReference type="Rhea" id="RHEA-COMP:19498"/>
        <dbReference type="Rhea" id="RHEA-COMP:19502"/>
        <dbReference type="Rhea" id="RHEA-COMP:19512"/>
        <dbReference type="Rhea" id="RHEA-COMP:19522"/>
        <dbReference type="ChEBI" id="CHEBI:15378"/>
        <dbReference type="ChEBI" id="CHEBI:57525"/>
        <dbReference type="ChEBI" id="CHEBI:57683"/>
        <dbReference type="ChEBI" id="CHEBI:132522"/>
        <dbReference type="ChEBI" id="CHEBI:132523"/>
        <dbReference type="EC" id="2.4.1.256"/>
    </reaction>
    <physiologicalReaction direction="left-to-right" evidence="13">
        <dbReference type="Rhea" id="RHEA:29544"/>
    </physiologicalReaction>
</comment>
<evidence type="ECO:0000256" key="12">
    <source>
        <dbReference type="ARBA" id="ARBA00044727"/>
    </source>
</evidence>
<dbReference type="PIRSF" id="PIRSF028810">
    <property type="entry name" value="Alpha1_2_glucosyltferase_Alg10"/>
    <property type="match status" value="1"/>
</dbReference>
<dbReference type="PANTHER" id="PTHR12989">
    <property type="entry name" value="ALPHA-1,2-GLUCOSYLTRANSFERASE ALG10"/>
    <property type="match status" value="1"/>
</dbReference>
<comment type="caution">
    <text evidence="14">Lacks conserved residue(s) required for the propagation of feature annotation.</text>
</comment>
<feature type="transmembrane region" description="Helical" evidence="14">
    <location>
        <begin position="339"/>
        <end position="356"/>
    </location>
</feature>
<organism evidence="15 16">
    <name type="scientific">Cordylochernes scorpioides</name>
    <dbReference type="NCBI Taxonomy" id="51811"/>
    <lineage>
        <taxon>Eukaryota</taxon>
        <taxon>Metazoa</taxon>
        <taxon>Ecdysozoa</taxon>
        <taxon>Arthropoda</taxon>
        <taxon>Chelicerata</taxon>
        <taxon>Arachnida</taxon>
        <taxon>Pseudoscorpiones</taxon>
        <taxon>Cheliferoidea</taxon>
        <taxon>Chernetidae</taxon>
        <taxon>Cordylochernes</taxon>
    </lineage>
</organism>
<evidence type="ECO:0000256" key="6">
    <source>
        <dbReference type="ARBA" id="ARBA00022676"/>
    </source>
</evidence>
<evidence type="ECO:0000256" key="11">
    <source>
        <dbReference type="ARBA" id="ARBA00023136"/>
    </source>
</evidence>
<comment type="pathway">
    <text evidence="2">Protein modification; protein glycosylation.</text>
</comment>
<protein>
    <recommendedName>
        <fullName evidence="5 14">Dol-P-Glc:Glc(2)Man(9)GlcNAc(2)-PP-Dol alpha-1,2-glucosyltransferase</fullName>
        <ecNumber evidence="4 14">2.4.1.256</ecNumber>
    </recommendedName>
</protein>
<dbReference type="EC" id="2.4.1.256" evidence="4 14"/>
<feature type="transmembrane region" description="Helical" evidence="14">
    <location>
        <begin position="197"/>
        <end position="218"/>
    </location>
</feature>
<accession>A0ABY6KSI0</accession>
<dbReference type="InterPro" id="IPR016900">
    <property type="entry name" value="Alg10"/>
</dbReference>
<feature type="transmembrane region" description="Helical" evidence="14">
    <location>
        <begin position="82"/>
        <end position="102"/>
    </location>
</feature>
<comment type="subcellular location">
    <subcellularLocation>
        <location evidence="1">Endoplasmic reticulum membrane</location>
        <topology evidence="1">Multi-pass membrane protein</topology>
    </subcellularLocation>
</comment>
<evidence type="ECO:0000256" key="1">
    <source>
        <dbReference type="ARBA" id="ARBA00004477"/>
    </source>
</evidence>
<evidence type="ECO:0000256" key="8">
    <source>
        <dbReference type="ARBA" id="ARBA00022692"/>
    </source>
</evidence>
<name>A0ABY6KSI0_9ARAC</name>
<keyword evidence="16" id="KW-1185">Reference proteome</keyword>
<comment type="function">
    <text evidence="12">Dol-P-Glc:Glc(2)Man(9)GlcNAc(2)-PP-Dol alpha-1,2-glucosyltransferase that operates in the biosynthetic pathway of dolichol-linked oligosaccharides, the glycan precursors employed in protein asparagine (N)-glycosylation. The assembly of dolichol-linked oligosaccharides begins on the cytosolic side of the endoplasmic reticulum membrane and finishes in its lumen. The sequential addition of sugars to dolichol pyrophosphate produces dolichol-linked oligosaccharides containing fourteen sugars, including two GlcNAcs, nine mannoses and three glucoses. Once assembled, the oligosaccharide is transferred from the lipid to nascent proteins by oligosaccharyltransferases. In the lumen of the endoplasmic reticulum, adds the third and last glucose residue from dolichyl phosphate glucose (Dol-P-Glc) onto the lipid-linked oligosaccharide intermediate Glc(2)Man(9)GlcNAc(2)-PP-Dol to produce Glc(3)Man(9)GlcNAc(2)-PP-Dol.</text>
</comment>
<dbReference type="Pfam" id="PF04922">
    <property type="entry name" value="DIE2_ALG10"/>
    <property type="match status" value="1"/>
</dbReference>
<feature type="transmembrane region" description="Helical" evidence="14">
    <location>
        <begin position="271"/>
        <end position="294"/>
    </location>
</feature>
<evidence type="ECO:0000313" key="16">
    <source>
        <dbReference type="Proteomes" id="UP001235939"/>
    </source>
</evidence>
<keyword evidence="10 14" id="KW-1133">Transmembrane helix</keyword>